<dbReference type="Pfam" id="PF14430">
    <property type="entry name" value="Imm1"/>
    <property type="match status" value="1"/>
</dbReference>
<dbReference type="AlphaFoldDB" id="A0A2T0T3T0"/>
<reference evidence="1 2" key="1">
    <citation type="submission" date="2018-03" db="EMBL/GenBank/DDBJ databases">
        <title>Genomic Encyclopedia of Archaeal and Bacterial Type Strains, Phase II (KMG-II): from individual species to whole genera.</title>
        <authorList>
            <person name="Goeker M."/>
        </authorList>
    </citation>
    <scope>NUCLEOTIDE SEQUENCE [LARGE SCALE GENOMIC DNA]</scope>
    <source>
        <strain evidence="1 2">DSM 44720</strain>
    </source>
</reference>
<comment type="caution">
    <text evidence="1">The sequence shown here is derived from an EMBL/GenBank/DDBJ whole genome shotgun (WGS) entry which is preliminary data.</text>
</comment>
<dbReference type="Proteomes" id="UP000239494">
    <property type="component" value="Unassembled WGS sequence"/>
</dbReference>
<proteinExistence type="predicted"/>
<sequence length="136" mass="15166">MIEAHYSVAVEGDRSWLGQVDELRQGEDVRRLLDKLTDPRSDNALLIHTDRPTLDSGYPDHEVTVGVRGDRGAILFTDSNTGTWVTLGEGPARRTVYAGIEFPTHCEIPVPSLVSAIEEFLLTGERPTRVPWQQAR</sequence>
<keyword evidence="2" id="KW-1185">Reference proteome</keyword>
<dbReference type="OrthoDB" id="3555686at2"/>
<dbReference type="InterPro" id="IPR025680">
    <property type="entry name" value="DddI"/>
</dbReference>
<gene>
    <name evidence="1" type="ORF">CLV43_10664</name>
</gene>
<evidence type="ECO:0000313" key="2">
    <source>
        <dbReference type="Proteomes" id="UP000239494"/>
    </source>
</evidence>
<protein>
    <submittedName>
        <fullName evidence="1">Immunity protein Imm1 of predicted polymorphic toxin system</fullName>
    </submittedName>
</protein>
<dbReference type="RefSeq" id="WP_106188907.1">
    <property type="nucleotide sequence ID" value="NZ_PVTF01000006.1"/>
</dbReference>
<accession>A0A2T0T3T0</accession>
<dbReference type="EMBL" id="PVTF01000006">
    <property type="protein sequence ID" value="PRY40330.1"/>
    <property type="molecule type" value="Genomic_DNA"/>
</dbReference>
<name>A0A2T0T3T0_9PSEU</name>
<evidence type="ECO:0000313" key="1">
    <source>
        <dbReference type="EMBL" id="PRY40330.1"/>
    </source>
</evidence>
<organism evidence="1 2">
    <name type="scientific">Umezawaea tangerina</name>
    <dbReference type="NCBI Taxonomy" id="84725"/>
    <lineage>
        <taxon>Bacteria</taxon>
        <taxon>Bacillati</taxon>
        <taxon>Actinomycetota</taxon>
        <taxon>Actinomycetes</taxon>
        <taxon>Pseudonocardiales</taxon>
        <taxon>Pseudonocardiaceae</taxon>
        <taxon>Umezawaea</taxon>
    </lineage>
</organism>